<feature type="domain" description="DSL" evidence="19">
    <location>
        <begin position="166"/>
        <end position="210"/>
    </location>
</feature>
<feature type="disulfide bond" evidence="13">
    <location>
        <begin position="579"/>
        <end position="588"/>
    </location>
</feature>
<dbReference type="SMART" id="SM00181">
    <property type="entry name" value="EGF"/>
    <property type="match status" value="14"/>
</dbReference>
<feature type="disulfide bond" evidence="13">
    <location>
        <begin position="693"/>
        <end position="702"/>
    </location>
</feature>
<dbReference type="GO" id="GO:1901222">
    <property type="term" value="P:regulation of non-canonical NF-kappaB signal transduction"/>
    <property type="evidence" value="ECO:0007669"/>
    <property type="project" value="UniProtKB-ARBA"/>
</dbReference>
<reference evidence="20" key="2">
    <citation type="submission" date="2025-08" db="UniProtKB">
        <authorList>
            <consortium name="Ensembl"/>
        </authorList>
    </citation>
    <scope>IDENTIFICATION</scope>
</reference>
<feature type="disulfide bond" evidence="13">
    <location>
        <begin position="343"/>
        <end position="352"/>
    </location>
</feature>
<dbReference type="FunFam" id="2.10.25.10:FF:000095">
    <property type="entry name" value="Notch, isoform B"/>
    <property type="match status" value="1"/>
</dbReference>
<dbReference type="InterPro" id="IPR009030">
    <property type="entry name" value="Growth_fac_rcpt_cys_sf"/>
</dbReference>
<dbReference type="InterPro" id="IPR026219">
    <property type="entry name" value="Jagged/Serrate"/>
</dbReference>
<comment type="caution">
    <text evidence="13">Lacks conserved residue(s) required for the propagation of feature annotation.</text>
</comment>
<comment type="subcellular location">
    <subcellularLocation>
        <location evidence="1 15">Membrane</location>
        <topology evidence="1 15">Single-pass type I membrane protein</topology>
    </subcellularLocation>
</comment>
<sequence>MWNCVRNGTWIIALGLILTLCAQGCLSFGYVELQLISMENRAAELSSGDCCDGARGAQDGRCAADACDTYFRVCLKEYQAEVTTTGACTYGSASTQVLGGDSFHFEGVRSSPNKGTVIIPFQFAWPVSRFFKNILSVHKGVLNPGERAQLVPYNGPTASLLYSIRVRCDKHYYGNQCKQHCQPRDDYFGHYACDPSGNLSCMEGWMGPKCATAVCRQGCNLSHGSCIAPGECRCKVGWQGPLCNECVTYPGCLHGSCDEPGQCRCHKNWGGILCDKDLNYCGTHRPCKNGAICMNPAPGEYHCVCPEGYSGRNCEIAEHACVSNPCANGGTCHEVPSGFECHCPHGWAGRTCAKDTDECASNPCAHGGTCIDLDNGFECVCLPQWIGKTCQIGKCLSVIFKCVYVFLLLFLLHCYGQCQNGGTCKEGSGGYTCSCQPGFVGTHCELQLRGCASVPCKNGGRCHAQADGFVCECLKGFSGTTCEVSLRDDPCYPNPCQNKAQCHGLIRDFYCACSDEYEGKTCSHLRDHCRSSPCEVIDSCTIAVATNTSEDGVRHISSNVCGPHGRCISQPGGNFSCACQPGFTGMYCHENINDCVSSPCVNGGTCVDGVGSFKCICPDGREGRLCELDVNECNGNPCKNGGLCVDLLNDFSCQCTDGWKGKTCHSRDSQCDSSTCSNGGTCFDHGDSFRCACATGWGGSTCNTAMNSSCESGPCENGGTCVGGGGAYTCICKDGWEGPTCAQSKTPSSCTYTYYSFVHCSPGFAGPDCRINMDECQSSPCTYGATCVDQINGFHCICPPGRAGRHCQEFIGVGRACWHTGLQFPHGRQWEEECNNCQCIDGNVKCTKVHCGRRPCLLHHDLASAEQPSCSGDQRCVPHRFLSCFQPPCDHWGVCTSTDLGSPVDTRCRPNSSYRDSSCARVTLVFNRENLPKGTTVESICSELRYLPISRTLANDHALLILCDQSHTDNSTVEVAMLFMHDTLLSSTSIQEVVSTVISALSKRHNSTLLLAVREVKVEPPGLSPSASYLVPVLCALFALLWLLCLLVCVWWMYQRRKERERSTNMRTEEDIINNQPLRRQGNSLPDPPAPHECNRLMLPLDRVGDGAEDEEEEEDESGLVVEKCPAIKYSKGGAVSTIHITPGRARESNQTSLSPKDNRCRKNINETACEARVKDLFV</sequence>
<evidence type="ECO:0000313" key="21">
    <source>
        <dbReference type="Proteomes" id="UP000694580"/>
    </source>
</evidence>
<feature type="domain" description="EGF-like" evidence="18">
    <location>
        <begin position="487"/>
        <end position="523"/>
    </location>
</feature>
<accession>A0AAY4B7T3</accession>
<dbReference type="GO" id="GO:0030182">
    <property type="term" value="P:neuron differentiation"/>
    <property type="evidence" value="ECO:0007669"/>
    <property type="project" value="UniProtKB-ARBA"/>
</dbReference>
<dbReference type="GO" id="GO:0030855">
    <property type="term" value="P:epithelial cell differentiation"/>
    <property type="evidence" value="ECO:0007669"/>
    <property type="project" value="UniProtKB-ARBA"/>
</dbReference>
<dbReference type="GO" id="GO:0055123">
    <property type="term" value="P:digestive system development"/>
    <property type="evidence" value="ECO:0007669"/>
    <property type="project" value="UniProtKB-ARBA"/>
</dbReference>
<feature type="domain" description="EGF-like" evidence="18">
    <location>
        <begin position="447"/>
        <end position="483"/>
    </location>
</feature>
<dbReference type="InterPro" id="IPR001007">
    <property type="entry name" value="VWF_dom"/>
</dbReference>
<evidence type="ECO:0000256" key="1">
    <source>
        <dbReference type="ARBA" id="ARBA00004479"/>
    </source>
</evidence>
<dbReference type="GO" id="GO:0005509">
    <property type="term" value="F:calcium ion binding"/>
    <property type="evidence" value="ECO:0007669"/>
    <property type="project" value="InterPro"/>
</dbReference>
<keyword evidence="3 13" id="KW-0245">EGF-like domain</keyword>
<dbReference type="Ensembl" id="ENSDCDT00010017885.1">
    <property type="protein sequence ID" value="ENSDCDP00010016860.1"/>
    <property type="gene ID" value="ENSDCDG00010007704.1"/>
</dbReference>
<dbReference type="Pfam" id="PF00008">
    <property type="entry name" value="EGF"/>
    <property type="match status" value="9"/>
</dbReference>
<dbReference type="GO" id="GO:0009953">
    <property type="term" value="P:dorsal/ventral pattern formation"/>
    <property type="evidence" value="ECO:0007669"/>
    <property type="project" value="UniProtKB-ARBA"/>
</dbReference>
<dbReference type="Gene3D" id="2.10.25.140">
    <property type="match status" value="1"/>
</dbReference>
<keyword evidence="12" id="KW-0325">Glycoprotein</keyword>
<protein>
    <recommendedName>
        <fullName evidence="15">Delta-like protein</fullName>
    </recommendedName>
</protein>
<dbReference type="GO" id="GO:0060218">
    <property type="term" value="P:hematopoietic stem cell differentiation"/>
    <property type="evidence" value="ECO:0007669"/>
    <property type="project" value="UniProtKB-ARBA"/>
</dbReference>
<evidence type="ECO:0000256" key="15">
    <source>
        <dbReference type="RuleBase" id="RU280815"/>
    </source>
</evidence>
<dbReference type="InterPro" id="IPR011651">
    <property type="entry name" value="Notch_ligand_N"/>
</dbReference>
<keyword evidence="5 15" id="KW-0732">Signal</keyword>
<dbReference type="Pfam" id="PF07657">
    <property type="entry name" value="MNNL"/>
    <property type="match status" value="1"/>
</dbReference>
<feature type="domain" description="EGF-like" evidence="18">
    <location>
        <begin position="551"/>
        <end position="589"/>
    </location>
</feature>
<dbReference type="FunFam" id="2.10.25.10:FF:000007">
    <property type="entry name" value="Delta-like protein"/>
    <property type="match status" value="1"/>
</dbReference>
<feature type="domain" description="EGF-like" evidence="18">
    <location>
        <begin position="277"/>
        <end position="315"/>
    </location>
</feature>
<feature type="disulfide bond" evidence="13">
    <location>
        <begin position="798"/>
        <end position="807"/>
    </location>
</feature>
<dbReference type="InterPro" id="IPR001774">
    <property type="entry name" value="DSL"/>
</dbReference>
<dbReference type="Pfam" id="PF21700">
    <property type="entry name" value="EGF_DL_JAG"/>
    <property type="match status" value="1"/>
</dbReference>
<keyword evidence="8" id="KW-0914">Notch signaling pathway</keyword>
<reference evidence="20 21" key="1">
    <citation type="submission" date="2020-06" db="EMBL/GenBank/DDBJ databases">
        <authorList>
            <consortium name="Wellcome Sanger Institute Data Sharing"/>
        </authorList>
    </citation>
    <scope>NUCLEOTIDE SEQUENCE [LARGE SCALE GENOMIC DNA]</scope>
</reference>
<dbReference type="SUPFAM" id="SSF57184">
    <property type="entry name" value="Growth factor receptor domain"/>
    <property type="match status" value="1"/>
</dbReference>
<dbReference type="PROSITE" id="PS01187">
    <property type="entry name" value="EGF_CA"/>
    <property type="match status" value="4"/>
</dbReference>
<evidence type="ECO:0000256" key="10">
    <source>
        <dbReference type="ARBA" id="ARBA00023136"/>
    </source>
</evidence>
<dbReference type="GO" id="GO:0016020">
    <property type="term" value="C:membrane"/>
    <property type="evidence" value="ECO:0007669"/>
    <property type="project" value="UniProtKB-SubCell"/>
</dbReference>
<evidence type="ECO:0000256" key="8">
    <source>
        <dbReference type="ARBA" id="ARBA00022976"/>
    </source>
</evidence>
<dbReference type="FunFam" id="2.10.25.10:FF:000824">
    <property type="entry name" value="Delta-like protein"/>
    <property type="match status" value="1"/>
</dbReference>
<dbReference type="InterPro" id="IPR013032">
    <property type="entry name" value="EGF-like_CS"/>
</dbReference>
<dbReference type="GO" id="GO:0048598">
    <property type="term" value="P:embryonic morphogenesis"/>
    <property type="evidence" value="ECO:0007669"/>
    <property type="project" value="UniProtKB-ARBA"/>
</dbReference>
<keyword evidence="11 13" id="KW-1015">Disulfide bond</keyword>
<comment type="function">
    <text evidence="15">Putative Notch ligand involved in the mediation of Notch signaling.</text>
</comment>
<feature type="domain" description="EGF-like" evidence="18">
    <location>
        <begin position="317"/>
        <end position="353"/>
    </location>
</feature>
<dbReference type="Pfam" id="PF23575">
    <property type="entry name" value="JAG1"/>
    <property type="match status" value="1"/>
</dbReference>
<dbReference type="PANTHER" id="PTHR12916">
    <property type="entry name" value="CYTOCHROME C OXIDASE POLYPEPTIDE VIC-2"/>
    <property type="match status" value="1"/>
</dbReference>
<dbReference type="FunFam" id="2.10.25.10:FF:000294">
    <property type="entry name" value="Delta-like protein"/>
    <property type="match status" value="1"/>
</dbReference>
<dbReference type="PROSITE" id="PS51051">
    <property type="entry name" value="DSL"/>
    <property type="match status" value="1"/>
</dbReference>
<keyword evidence="2 15" id="KW-0217">Developmental protein</keyword>
<dbReference type="SMART" id="SM00215">
    <property type="entry name" value="VWC_out"/>
    <property type="match status" value="1"/>
</dbReference>
<keyword evidence="9 15" id="KW-1133">Transmembrane helix</keyword>
<keyword evidence="21" id="KW-1185">Reference proteome</keyword>
<evidence type="ECO:0000259" key="19">
    <source>
        <dbReference type="PROSITE" id="PS51051"/>
    </source>
</evidence>
<dbReference type="FunFam" id="2.10.25.10:FF:000122">
    <property type="entry name" value="Protein crumbs homolog 2"/>
    <property type="match status" value="2"/>
</dbReference>
<dbReference type="SMART" id="SM00051">
    <property type="entry name" value="DSL"/>
    <property type="match status" value="1"/>
</dbReference>
<dbReference type="Gene3D" id="2.10.25.10">
    <property type="entry name" value="Laminin"/>
    <property type="match status" value="13"/>
</dbReference>
<reference evidence="20" key="3">
    <citation type="submission" date="2025-09" db="UniProtKB">
        <authorList>
            <consortium name="Ensembl"/>
        </authorList>
    </citation>
    <scope>IDENTIFICATION</scope>
</reference>
<dbReference type="Gene3D" id="2.60.40.3510">
    <property type="match status" value="1"/>
</dbReference>
<dbReference type="PROSITE" id="PS00010">
    <property type="entry name" value="ASX_HYDROXYL"/>
    <property type="match status" value="5"/>
</dbReference>
<evidence type="ECO:0000313" key="20">
    <source>
        <dbReference type="Ensembl" id="ENSDCDP00010016860.1"/>
    </source>
</evidence>
<dbReference type="FunFam" id="2.10.25.10:FF:000018">
    <property type="entry name" value="Delta-like 1"/>
    <property type="match status" value="1"/>
</dbReference>
<proteinExistence type="predicted"/>
<feature type="domain" description="EGF-like" evidence="18">
    <location>
        <begin position="667"/>
        <end position="703"/>
    </location>
</feature>
<dbReference type="FunFam" id="2.10.25.140:FF:000001">
    <property type="entry name" value="Delta-like protein"/>
    <property type="match status" value="1"/>
</dbReference>
<name>A0AAY4B7T3_9TELE</name>
<feature type="disulfide bond" evidence="13">
    <location>
        <begin position="435"/>
        <end position="444"/>
    </location>
</feature>
<feature type="disulfide bond" evidence="13">
    <location>
        <begin position="655"/>
        <end position="664"/>
    </location>
</feature>
<dbReference type="GO" id="GO:0035239">
    <property type="term" value="P:tube morphogenesis"/>
    <property type="evidence" value="ECO:0007669"/>
    <property type="project" value="UniProtKB-ARBA"/>
</dbReference>
<dbReference type="PROSITE" id="PS01186">
    <property type="entry name" value="EGF_2"/>
    <property type="match status" value="8"/>
</dbReference>
<feature type="disulfide bond" evidence="13">
    <location>
        <begin position="381"/>
        <end position="390"/>
    </location>
</feature>
<dbReference type="FunFam" id="2.10.25.10:FF:000061">
    <property type="entry name" value="Delta-like protein"/>
    <property type="match status" value="1"/>
</dbReference>
<dbReference type="CDD" id="cd00054">
    <property type="entry name" value="EGF_CA"/>
    <property type="match status" value="10"/>
</dbReference>
<keyword evidence="10 15" id="KW-0472">Membrane</keyword>
<keyword evidence="4 15" id="KW-0812">Transmembrane</keyword>
<dbReference type="Pfam" id="PF12661">
    <property type="entry name" value="hEGF"/>
    <property type="match status" value="1"/>
</dbReference>
<dbReference type="PRINTS" id="PR00010">
    <property type="entry name" value="EGFBLOOD"/>
</dbReference>
<dbReference type="GO" id="GO:0048732">
    <property type="term" value="P:gland development"/>
    <property type="evidence" value="ECO:0007669"/>
    <property type="project" value="UniProtKB-ARBA"/>
</dbReference>
<dbReference type="SMART" id="SM00179">
    <property type="entry name" value="EGF_CA"/>
    <property type="match status" value="12"/>
</dbReference>
<dbReference type="GO" id="GO:0045597">
    <property type="term" value="P:positive regulation of cell differentiation"/>
    <property type="evidence" value="ECO:0007669"/>
    <property type="project" value="UniProtKB-ARBA"/>
</dbReference>
<feature type="disulfide bond" evidence="14">
    <location>
        <begin position="201"/>
        <end position="210"/>
    </location>
</feature>
<evidence type="ECO:0000256" key="6">
    <source>
        <dbReference type="ARBA" id="ARBA00022737"/>
    </source>
</evidence>
<dbReference type="FunFam" id="2.10.25.10:FF:000472">
    <property type="entry name" value="Uncharacterized protein, isoform A"/>
    <property type="match status" value="1"/>
</dbReference>
<feature type="domain" description="EGF-like" evidence="18">
    <location>
        <begin position="772"/>
        <end position="808"/>
    </location>
</feature>
<evidence type="ECO:0000256" key="5">
    <source>
        <dbReference type="ARBA" id="ARBA00022729"/>
    </source>
</evidence>
<evidence type="ECO:0000256" key="3">
    <source>
        <dbReference type="ARBA" id="ARBA00022536"/>
    </source>
</evidence>
<evidence type="ECO:0000259" key="18">
    <source>
        <dbReference type="PROSITE" id="PS50026"/>
    </source>
</evidence>
<dbReference type="FunFam" id="2.10.25.10:FF:000066">
    <property type="entry name" value="FAT atypical cadherin 4"/>
    <property type="match status" value="1"/>
</dbReference>
<feature type="disulfide bond" evidence="13">
    <location>
        <begin position="513"/>
        <end position="522"/>
    </location>
</feature>
<feature type="domain" description="EGF-like" evidence="18">
    <location>
        <begin position="410"/>
        <end position="445"/>
    </location>
</feature>
<dbReference type="AlphaFoldDB" id="A0AAY4B7T3"/>
<feature type="disulfide bond" evidence="13">
    <location>
        <begin position="414"/>
        <end position="424"/>
    </location>
</feature>
<dbReference type="PROSITE" id="PS00022">
    <property type="entry name" value="EGF_1"/>
    <property type="match status" value="13"/>
</dbReference>
<feature type="disulfide bond" evidence="13">
    <location>
        <begin position="732"/>
        <end position="741"/>
    </location>
</feature>
<dbReference type="SUPFAM" id="SSF57196">
    <property type="entry name" value="EGF/Laminin"/>
    <property type="match status" value="10"/>
</dbReference>
<evidence type="ECO:0000256" key="13">
    <source>
        <dbReference type="PROSITE-ProRule" id="PRU00076"/>
    </source>
</evidence>
<evidence type="ECO:0000256" key="7">
    <source>
        <dbReference type="ARBA" id="ARBA00022837"/>
    </source>
</evidence>
<dbReference type="InterPro" id="IPR000152">
    <property type="entry name" value="EGF-type_Asp/Asn_hydroxyl_site"/>
</dbReference>
<dbReference type="Pfam" id="PF01414">
    <property type="entry name" value="DSL"/>
    <property type="match status" value="1"/>
</dbReference>
<dbReference type="GO" id="GO:0005112">
    <property type="term" value="F:Notch binding"/>
    <property type="evidence" value="ECO:0007669"/>
    <property type="project" value="InterPro"/>
</dbReference>
<feature type="domain" description="EGF-like" evidence="18">
    <location>
        <begin position="629"/>
        <end position="665"/>
    </location>
</feature>
<evidence type="ECO:0000256" key="2">
    <source>
        <dbReference type="ARBA" id="ARBA00022473"/>
    </source>
</evidence>
<dbReference type="InterPro" id="IPR018097">
    <property type="entry name" value="EGF_Ca-bd_CS"/>
</dbReference>
<feature type="disulfide bond" evidence="14">
    <location>
        <begin position="181"/>
        <end position="193"/>
    </location>
</feature>
<evidence type="ECO:0000256" key="17">
    <source>
        <dbReference type="SAM" id="SignalP"/>
    </source>
</evidence>
<dbReference type="PROSITE" id="PS50026">
    <property type="entry name" value="EGF_3"/>
    <property type="match status" value="12"/>
</dbReference>
<feature type="disulfide bond" evidence="13">
    <location>
        <begin position="305"/>
        <end position="314"/>
    </location>
</feature>
<dbReference type="InterPro" id="IPR001881">
    <property type="entry name" value="EGF-like_Ca-bd_dom"/>
</dbReference>
<feature type="disulfide bond" evidence="14">
    <location>
        <begin position="168"/>
        <end position="177"/>
    </location>
</feature>
<keyword evidence="6 15" id="KW-0677">Repeat</keyword>
<evidence type="ECO:0000256" key="14">
    <source>
        <dbReference type="PROSITE-ProRule" id="PRU00377"/>
    </source>
</evidence>
<feature type="domain" description="EGF-like" evidence="18">
    <location>
        <begin position="355"/>
        <end position="391"/>
    </location>
</feature>
<organism evidence="20 21">
    <name type="scientific">Denticeps clupeoides</name>
    <name type="common">denticle herring</name>
    <dbReference type="NCBI Taxonomy" id="299321"/>
    <lineage>
        <taxon>Eukaryota</taxon>
        <taxon>Metazoa</taxon>
        <taxon>Chordata</taxon>
        <taxon>Craniata</taxon>
        <taxon>Vertebrata</taxon>
        <taxon>Euteleostomi</taxon>
        <taxon>Actinopterygii</taxon>
        <taxon>Neopterygii</taxon>
        <taxon>Teleostei</taxon>
        <taxon>Clupei</taxon>
        <taxon>Clupeiformes</taxon>
        <taxon>Denticipitoidei</taxon>
        <taxon>Denticipitidae</taxon>
        <taxon>Denticeps</taxon>
    </lineage>
</organism>
<evidence type="ECO:0000256" key="12">
    <source>
        <dbReference type="ARBA" id="ARBA00023180"/>
    </source>
</evidence>
<gene>
    <name evidence="20" type="primary">LOC114786272</name>
</gene>
<evidence type="ECO:0000256" key="4">
    <source>
        <dbReference type="ARBA" id="ARBA00022692"/>
    </source>
</evidence>
<dbReference type="GeneTree" id="ENSGT00940000164854"/>
<feature type="chain" id="PRO_5044224769" description="Delta-like protein" evidence="17">
    <location>
        <begin position="28"/>
        <end position="1179"/>
    </location>
</feature>
<feature type="domain" description="EGF-like" evidence="18">
    <location>
        <begin position="591"/>
        <end position="627"/>
    </location>
</feature>
<evidence type="ECO:0000256" key="11">
    <source>
        <dbReference type="ARBA" id="ARBA00023157"/>
    </source>
</evidence>
<dbReference type="InterPro" id="IPR056986">
    <property type="entry name" value="JAG1_1/2_dom"/>
</dbReference>
<dbReference type="PANTHER" id="PTHR12916:SF12">
    <property type="entry name" value="DELTA-LIKE PROTEIN"/>
    <property type="match status" value="1"/>
</dbReference>
<feature type="transmembrane region" description="Helical" evidence="16">
    <location>
        <begin position="1029"/>
        <end position="1054"/>
    </location>
</feature>
<feature type="disulfide bond" evidence="13">
    <location>
        <begin position="617"/>
        <end position="626"/>
    </location>
</feature>
<keyword evidence="7" id="KW-0106">Calcium</keyword>
<feature type="signal peptide" evidence="17">
    <location>
        <begin position="1"/>
        <end position="27"/>
    </location>
</feature>
<feature type="disulfide bond" evidence="13">
    <location>
        <begin position="473"/>
        <end position="482"/>
    </location>
</feature>
<evidence type="ECO:0000256" key="9">
    <source>
        <dbReference type="ARBA" id="ARBA00022989"/>
    </source>
</evidence>
<evidence type="ECO:0000256" key="16">
    <source>
        <dbReference type="SAM" id="Phobius"/>
    </source>
</evidence>
<dbReference type="GO" id="GO:0090596">
    <property type="term" value="P:sensory organ morphogenesis"/>
    <property type="evidence" value="ECO:0007669"/>
    <property type="project" value="UniProtKB-ARBA"/>
</dbReference>
<feature type="domain" description="EGF-like" evidence="18">
    <location>
        <begin position="706"/>
        <end position="742"/>
    </location>
</feature>
<dbReference type="GO" id="GO:0048568">
    <property type="term" value="P:embryonic organ development"/>
    <property type="evidence" value="ECO:0007669"/>
    <property type="project" value="UniProtKB-ARBA"/>
</dbReference>
<dbReference type="Proteomes" id="UP000694580">
    <property type="component" value="Chromosome 1"/>
</dbReference>
<dbReference type="GO" id="GO:0007219">
    <property type="term" value="P:Notch signaling pathway"/>
    <property type="evidence" value="ECO:0007669"/>
    <property type="project" value="UniProtKB-KW"/>
</dbReference>
<dbReference type="InterPro" id="IPR000742">
    <property type="entry name" value="EGF"/>
</dbReference>
<dbReference type="PRINTS" id="PR02059">
    <property type="entry name" value="JAGGEDFAMILY"/>
</dbReference>
<dbReference type="FunFam" id="2.10.25.10:FF:000117">
    <property type="entry name" value="Delta-like protein"/>
    <property type="match status" value="1"/>
</dbReference>